<keyword evidence="2" id="KW-1185">Reference proteome</keyword>
<name>A0ABS3W808_9BACL</name>
<sequence length="167" mass="19090">MNQSVPRDLPQLKSNLLGELLQGKHYSAEALKAKLELYNLSFREGDAFSLMLVRVEEDFTGRDFQSMSLMEYAIINIAEELGEHDFDIWACKDVHEHLVLGLKPKNRLDDGTMGYGNEFQMKRVEQFAIQIQESAKLYLKVGVSVIVAQWRASGSYTRRRSQRCVSG</sequence>
<proteinExistence type="predicted"/>
<evidence type="ECO:0000313" key="2">
    <source>
        <dbReference type="Proteomes" id="UP000670947"/>
    </source>
</evidence>
<evidence type="ECO:0008006" key="3">
    <source>
        <dbReference type="Google" id="ProtNLM"/>
    </source>
</evidence>
<dbReference type="Proteomes" id="UP000670947">
    <property type="component" value="Unassembled WGS sequence"/>
</dbReference>
<organism evidence="1 2">
    <name type="scientific">Paenibacillus artemisiicola</name>
    <dbReference type="NCBI Taxonomy" id="1172618"/>
    <lineage>
        <taxon>Bacteria</taxon>
        <taxon>Bacillati</taxon>
        <taxon>Bacillota</taxon>
        <taxon>Bacilli</taxon>
        <taxon>Bacillales</taxon>
        <taxon>Paenibacillaceae</taxon>
        <taxon>Paenibacillus</taxon>
    </lineage>
</organism>
<dbReference type="EMBL" id="JAGGDJ010000004">
    <property type="protein sequence ID" value="MBO7744434.1"/>
    <property type="molecule type" value="Genomic_DNA"/>
</dbReference>
<comment type="caution">
    <text evidence="1">The sequence shown here is derived from an EMBL/GenBank/DDBJ whole genome shotgun (WGS) entry which is preliminary data.</text>
</comment>
<accession>A0ABS3W808</accession>
<reference evidence="1 2" key="1">
    <citation type="submission" date="2021-03" db="EMBL/GenBank/DDBJ databases">
        <title>Paenibacillus artemisicola MWE-103 whole genome sequence.</title>
        <authorList>
            <person name="Ham Y.J."/>
        </authorList>
    </citation>
    <scope>NUCLEOTIDE SEQUENCE [LARGE SCALE GENOMIC DNA]</scope>
    <source>
        <strain evidence="1 2">MWE-103</strain>
    </source>
</reference>
<protein>
    <recommendedName>
        <fullName evidence="3">Transposase IS200 family protein</fullName>
    </recommendedName>
</protein>
<gene>
    <name evidence="1" type="ORF">I8J29_09525</name>
</gene>
<dbReference type="RefSeq" id="WP_208847377.1">
    <property type="nucleotide sequence ID" value="NZ_JAGGDJ010000004.1"/>
</dbReference>
<evidence type="ECO:0000313" key="1">
    <source>
        <dbReference type="EMBL" id="MBO7744434.1"/>
    </source>
</evidence>